<dbReference type="Pfam" id="PF26639">
    <property type="entry name" value="Het-6_barrel"/>
    <property type="match status" value="1"/>
</dbReference>
<proteinExistence type="predicted"/>
<dbReference type="InterPro" id="IPR052895">
    <property type="entry name" value="HetReg/Transcr_Mod"/>
</dbReference>
<sequence>MKLWVDALCIDQSNIAERSHQVLLMETVYKKAFAVVTWLGEEGDDSDAAIGFILAICRRASRGQKLKHLGLSPIEISSEYKSDFLNLPWKALFKFLSRRYWRRLWIVQELALNHHMTLFMCGKSQISRSMIIRTCKSWRDPRGSTYGSLWPTVWHVDILLRTTQEWKDTGLASILDLSRDATTGDILHIRGIIFDWVSSMSASLSEKDVSRAATQDLAAPRETSNNFHVYGDKLSEALERTLMMNHPSNRAKDVSIFEIYWADISTFGDDLGAYQNTHSSFRKAMQAVLSTYRWELFNGFRNINAEYLVFGRKFRDFFPPNFRESYPGPDLTTGHAREMLISSIALVGRRIIATKGGYIGLLPEQVQIGDVIAILFGCSFPVVLRPSGHQYIYIGECYIDGIMDGEILEQKNSIQYKEVDIEIC</sequence>
<evidence type="ECO:0000259" key="1">
    <source>
        <dbReference type="Pfam" id="PF06985"/>
    </source>
</evidence>
<feature type="domain" description="Heterokaryon incompatibility" evidence="1">
    <location>
        <begin position="3"/>
        <end position="109"/>
    </location>
</feature>
<dbReference type="InterPro" id="IPR010730">
    <property type="entry name" value="HET"/>
</dbReference>
<dbReference type="PANTHER" id="PTHR24148">
    <property type="entry name" value="ANKYRIN REPEAT DOMAIN-CONTAINING PROTEIN 39 HOMOLOG-RELATED"/>
    <property type="match status" value="1"/>
</dbReference>
<dbReference type="RefSeq" id="XP_008084801.1">
    <property type="nucleotide sequence ID" value="XM_008086610.1"/>
</dbReference>
<dbReference type="AlphaFoldDB" id="S3CLS0"/>
<dbReference type="STRING" id="1116229.S3CLS0"/>
<protein>
    <recommendedName>
        <fullName evidence="1">Heterokaryon incompatibility domain-containing protein</fullName>
    </recommendedName>
</protein>
<dbReference type="OrthoDB" id="265717at2759"/>
<dbReference type="EMBL" id="KE145369">
    <property type="protein sequence ID" value="EPE27442.1"/>
    <property type="molecule type" value="Genomic_DNA"/>
</dbReference>
<dbReference type="Pfam" id="PF06985">
    <property type="entry name" value="HET"/>
    <property type="match status" value="1"/>
</dbReference>
<organism evidence="2 3">
    <name type="scientific">Glarea lozoyensis (strain ATCC 20868 / MF5171)</name>
    <dbReference type="NCBI Taxonomy" id="1116229"/>
    <lineage>
        <taxon>Eukaryota</taxon>
        <taxon>Fungi</taxon>
        <taxon>Dikarya</taxon>
        <taxon>Ascomycota</taxon>
        <taxon>Pezizomycotina</taxon>
        <taxon>Leotiomycetes</taxon>
        <taxon>Helotiales</taxon>
        <taxon>Helotiaceae</taxon>
        <taxon>Glarea</taxon>
    </lineage>
</organism>
<dbReference type="PANTHER" id="PTHR24148:SF73">
    <property type="entry name" value="HET DOMAIN PROTEIN (AFU_ORTHOLOGUE AFUA_8G01020)"/>
    <property type="match status" value="1"/>
</dbReference>
<dbReference type="GeneID" id="19463288"/>
<reference evidence="2 3" key="1">
    <citation type="journal article" date="2013" name="BMC Genomics">
        <title>Genomics-driven discovery of the pneumocandin biosynthetic gene cluster in the fungus Glarea lozoyensis.</title>
        <authorList>
            <person name="Chen L."/>
            <person name="Yue Q."/>
            <person name="Zhang X."/>
            <person name="Xiang M."/>
            <person name="Wang C."/>
            <person name="Li S."/>
            <person name="Che Y."/>
            <person name="Ortiz-Lopez F.J."/>
            <person name="Bills G.F."/>
            <person name="Liu X."/>
            <person name="An Z."/>
        </authorList>
    </citation>
    <scope>NUCLEOTIDE SEQUENCE [LARGE SCALE GENOMIC DNA]</scope>
    <source>
        <strain evidence="3">ATCC 20868 / MF5171</strain>
    </source>
</reference>
<evidence type="ECO:0000313" key="2">
    <source>
        <dbReference type="EMBL" id="EPE27442.1"/>
    </source>
</evidence>
<dbReference type="Proteomes" id="UP000016922">
    <property type="component" value="Unassembled WGS sequence"/>
</dbReference>
<accession>S3CLS0</accession>
<gene>
    <name evidence="2" type="ORF">GLAREA_04233</name>
</gene>
<dbReference type="HOGENOM" id="CLU_647328_0_0_1"/>
<keyword evidence="3" id="KW-1185">Reference proteome</keyword>
<name>S3CLS0_GLAL2</name>
<dbReference type="KEGG" id="glz:GLAREA_04233"/>
<evidence type="ECO:0000313" key="3">
    <source>
        <dbReference type="Proteomes" id="UP000016922"/>
    </source>
</evidence>